<organism evidence="2 3">
    <name type="scientific">Catellatospora chokoriensis</name>
    <dbReference type="NCBI Taxonomy" id="310353"/>
    <lineage>
        <taxon>Bacteria</taxon>
        <taxon>Bacillati</taxon>
        <taxon>Actinomycetota</taxon>
        <taxon>Actinomycetes</taxon>
        <taxon>Micromonosporales</taxon>
        <taxon>Micromonosporaceae</taxon>
        <taxon>Catellatospora</taxon>
    </lineage>
</organism>
<evidence type="ECO:0000313" key="3">
    <source>
        <dbReference type="Proteomes" id="UP000619293"/>
    </source>
</evidence>
<keyword evidence="1" id="KW-0812">Transmembrane</keyword>
<dbReference type="Proteomes" id="UP000619293">
    <property type="component" value="Unassembled WGS sequence"/>
</dbReference>
<keyword evidence="3" id="KW-1185">Reference proteome</keyword>
<reference evidence="2 3" key="1">
    <citation type="submission" date="2021-01" db="EMBL/GenBank/DDBJ databases">
        <title>Whole genome shotgun sequence of Catellatospora chokoriensis NBRC 107358.</title>
        <authorList>
            <person name="Komaki H."/>
            <person name="Tamura T."/>
        </authorList>
    </citation>
    <scope>NUCLEOTIDE SEQUENCE [LARGE SCALE GENOMIC DNA]</scope>
    <source>
        <strain evidence="2 3">NBRC 107358</strain>
    </source>
</reference>
<keyword evidence="1" id="KW-1133">Transmembrane helix</keyword>
<proteinExistence type="predicted"/>
<dbReference type="EMBL" id="BONG01000034">
    <property type="protein sequence ID" value="GIF91586.1"/>
    <property type="molecule type" value="Genomic_DNA"/>
</dbReference>
<accession>A0A8J3NTD5</accession>
<dbReference type="AlphaFoldDB" id="A0A8J3NTD5"/>
<evidence type="ECO:0000313" key="2">
    <source>
        <dbReference type="EMBL" id="GIF91586.1"/>
    </source>
</evidence>
<sequence>MTVMNGDGPTTTRLALVRWIAAVAAVLAISISAAVYYFSRSDTFDVVGQLQMPLRPGATDGTCSPAALRTVGALSDLMPGTPVVIVDEHGSSLASGSLQAPKRVPLHEGVVLCHVPFAVHGVPEGLPQYGVRIGDRPTRILAGEALHSPIWVLVTEEREIGTVGLGMFFPGAGSLMPNQ</sequence>
<gene>
    <name evidence="2" type="ORF">Cch02nite_50300</name>
</gene>
<comment type="caution">
    <text evidence="2">The sequence shown here is derived from an EMBL/GenBank/DDBJ whole genome shotgun (WGS) entry which is preliminary data.</text>
</comment>
<feature type="transmembrane region" description="Helical" evidence="1">
    <location>
        <begin position="16"/>
        <end position="38"/>
    </location>
</feature>
<keyword evidence="1" id="KW-0472">Membrane</keyword>
<name>A0A8J3NTD5_9ACTN</name>
<protein>
    <submittedName>
        <fullName evidence="2">Uncharacterized protein</fullName>
    </submittedName>
</protein>
<evidence type="ECO:0000256" key="1">
    <source>
        <dbReference type="SAM" id="Phobius"/>
    </source>
</evidence>